<sequence length="444" mass="50312">MAAHVTDQQLRQIRSILLEGWACTGCDVRGPGFSEDCDWFSIRCGNELRKRILLKSLSPQISAVKNNVKKKRTVICPFSSQTSAMFSELQKCPRNVLVCERSSFMNEKSRHDKHVSQHYFNYKVSVFIPHCGVPPSSLSDAMRRFTRFYLVREVPVFELLGEECLEKTVRTGRFYALSYKTRIDQDDVVALLPTGQLILSVVKDTYEQLGLEGRPSQYAHKRPMRYVVVIDLTDKSMAPGSKRYDRVLWALREKVPLKTDFLMACHSVVGTEAWSLPPCLSRYPWKELQASVDTQTLRDLPCPVLHGDDLRGETACEPHAFLEWLGAVGLGIGCENEATSFLSTYECPEPRTLVDQAVLCTVTGLLLPEDIHSLLEELRRYFDQPKSSSWLSLVVHGFADSPISWGMAEHGFHKGGENFYSFVLFKNQDYWLHMGTGANDGCPP</sequence>
<dbReference type="PANTHER" id="PTHR15396">
    <property type="entry name" value="RIBONUCLEASE P PROTEIN SUBUNIT P40"/>
    <property type="match status" value="1"/>
</dbReference>
<keyword evidence="2" id="KW-1185">Reference proteome</keyword>
<dbReference type="InterPro" id="IPR013893">
    <property type="entry name" value="RNase_P_Rpp40"/>
</dbReference>
<dbReference type="GO" id="GO:0000447">
    <property type="term" value="P:endonucleolytic cleavage in ITS1 to separate SSU-rRNA from 5.8S rRNA and LSU-rRNA from tricistronic rRNA transcript (SSU-rRNA, 5.8S rRNA, LSU-rRNA)"/>
    <property type="evidence" value="ECO:0007669"/>
    <property type="project" value="TreeGrafter"/>
</dbReference>
<dbReference type="GeneTree" id="ENSGT00390000014167"/>
<organism evidence="1 2">
    <name type="scientific">Scleropages formosus</name>
    <name type="common">Asian bonytongue</name>
    <name type="synonym">Osteoglossum formosum</name>
    <dbReference type="NCBI Taxonomy" id="113540"/>
    <lineage>
        <taxon>Eukaryota</taxon>
        <taxon>Metazoa</taxon>
        <taxon>Chordata</taxon>
        <taxon>Craniata</taxon>
        <taxon>Vertebrata</taxon>
        <taxon>Euteleostomi</taxon>
        <taxon>Actinopterygii</taxon>
        <taxon>Neopterygii</taxon>
        <taxon>Teleostei</taxon>
        <taxon>Osteoglossocephala</taxon>
        <taxon>Osteoglossomorpha</taxon>
        <taxon>Osteoglossiformes</taxon>
        <taxon>Osteoglossidae</taxon>
        <taxon>Scleropages</taxon>
    </lineage>
</organism>
<reference evidence="1" key="3">
    <citation type="submission" date="2025-09" db="UniProtKB">
        <authorList>
            <consortium name="Ensembl"/>
        </authorList>
    </citation>
    <scope>IDENTIFICATION</scope>
</reference>
<dbReference type="Proteomes" id="UP000694397">
    <property type="component" value="Chromosome 7"/>
</dbReference>
<dbReference type="GO" id="GO:0000172">
    <property type="term" value="C:ribonuclease MRP complex"/>
    <property type="evidence" value="ECO:0007669"/>
    <property type="project" value="TreeGrafter"/>
</dbReference>
<dbReference type="Pfam" id="PF08584">
    <property type="entry name" value="Ribonuc_P_40"/>
    <property type="match status" value="1"/>
</dbReference>
<proteinExistence type="predicted"/>
<accession>A0A8C9R029</accession>
<name>A0A8C9R029_SCLFO</name>
<dbReference type="OrthoDB" id="63112at2759"/>
<dbReference type="GO" id="GO:0030681">
    <property type="term" value="C:multimeric ribonuclease P complex"/>
    <property type="evidence" value="ECO:0007669"/>
    <property type="project" value="TreeGrafter"/>
</dbReference>
<protein>
    <submittedName>
        <fullName evidence="1">Ribonuclease P/MRP 40 subunit</fullName>
    </submittedName>
</protein>
<dbReference type="AlphaFoldDB" id="A0A8C9R029"/>
<gene>
    <name evidence="1" type="primary">rpp40</name>
</gene>
<dbReference type="PANTHER" id="PTHR15396:SF1">
    <property type="entry name" value="RIBONUCLEASE P PROTEIN SUBUNIT P40"/>
    <property type="match status" value="1"/>
</dbReference>
<dbReference type="GO" id="GO:0004526">
    <property type="term" value="F:ribonuclease P activity"/>
    <property type="evidence" value="ECO:0007669"/>
    <property type="project" value="TreeGrafter"/>
</dbReference>
<reference evidence="1 2" key="1">
    <citation type="submission" date="2019-04" db="EMBL/GenBank/DDBJ databases">
        <authorList>
            <consortium name="Wellcome Sanger Institute Data Sharing"/>
        </authorList>
    </citation>
    <scope>NUCLEOTIDE SEQUENCE [LARGE SCALE GENOMIC DNA]</scope>
</reference>
<evidence type="ECO:0000313" key="2">
    <source>
        <dbReference type="Proteomes" id="UP000694397"/>
    </source>
</evidence>
<dbReference type="GO" id="GO:0000171">
    <property type="term" value="F:ribonuclease MRP activity"/>
    <property type="evidence" value="ECO:0007669"/>
    <property type="project" value="TreeGrafter"/>
</dbReference>
<evidence type="ECO:0000313" key="1">
    <source>
        <dbReference type="Ensembl" id="ENSSFOP00015001635.1"/>
    </source>
</evidence>
<reference evidence="1" key="2">
    <citation type="submission" date="2025-08" db="UniProtKB">
        <authorList>
            <consortium name="Ensembl"/>
        </authorList>
    </citation>
    <scope>IDENTIFICATION</scope>
</reference>
<dbReference type="Ensembl" id="ENSSFOT00015001673.2">
    <property type="protein sequence ID" value="ENSSFOP00015001635.1"/>
    <property type="gene ID" value="ENSSFOG00015001142.2"/>
</dbReference>
<dbReference type="GO" id="GO:0001682">
    <property type="term" value="P:tRNA 5'-leader removal"/>
    <property type="evidence" value="ECO:0007669"/>
    <property type="project" value="InterPro"/>
</dbReference>